<dbReference type="GO" id="GO:0005886">
    <property type="term" value="C:plasma membrane"/>
    <property type="evidence" value="ECO:0007669"/>
    <property type="project" value="UniProtKB-SubCell"/>
</dbReference>
<comment type="subcellular location">
    <subcellularLocation>
        <location evidence="1 7">Cell membrane</location>
        <topology evidence="1 7">Multi-pass membrane protein</topology>
    </subcellularLocation>
</comment>
<feature type="transmembrane region" description="Helical" evidence="7">
    <location>
        <begin position="107"/>
        <end position="131"/>
    </location>
</feature>
<name>A0A8J6TQX9_9FIRM</name>
<organism evidence="9 10">
    <name type="scientific">Massiliimalia timonensis</name>
    <dbReference type="NCBI Taxonomy" id="1987501"/>
    <lineage>
        <taxon>Bacteria</taxon>
        <taxon>Bacillati</taxon>
        <taxon>Bacillota</taxon>
        <taxon>Clostridia</taxon>
        <taxon>Eubacteriales</taxon>
        <taxon>Oscillospiraceae</taxon>
        <taxon>Massiliimalia</taxon>
    </lineage>
</organism>
<evidence type="ECO:0000256" key="3">
    <source>
        <dbReference type="ARBA" id="ARBA00022475"/>
    </source>
</evidence>
<dbReference type="GO" id="GO:0055085">
    <property type="term" value="P:transmembrane transport"/>
    <property type="evidence" value="ECO:0007669"/>
    <property type="project" value="InterPro"/>
</dbReference>
<keyword evidence="6 7" id="KW-0472">Membrane</keyword>
<feature type="domain" description="ABC transmembrane type-1" evidence="8">
    <location>
        <begin position="72"/>
        <end position="264"/>
    </location>
</feature>
<keyword evidence="10" id="KW-1185">Reference proteome</keyword>
<dbReference type="OrthoDB" id="9771544at2"/>
<evidence type="ECO:0000256" key="2">
    <source>
        <dbReference type="ARBA" id="ARBA00022448"/>
    </source>
</evidence>
<keyword evidence="3" id="KW-1003">Cell membrane</keyword>
<keyword evidence="5 7" id="KW-1133">Transmembrane helix</keyword>
<dbReference type="Gene3D" id="1.10.3720.10">
    <property type="entry name" value="MetI-like"/>
    <property type="match status" value="1"/>
</dbReference>
<dbReference type="PANTHER" id="PTHR43744">
    <property type="entry name" value="ABC TRANSPORTER PERMEASE PROTEIN MG189-RELATED-RELATED"/>
    <property type="match status" value="1"/>
</dbReference>
<comment type="caution">
    <text evidence="9">The sequence shown here is derived from an EMBL/GenBank/DDBJ whole genome shotgun (WGS) entry which is preliminary data.</text>
</comment>
<dbReference type="AlphaFoldDB" id="A0A8J6TQX9"/>
<dbReference type="EMBL" id="JACRTL010000001">
    <property type="protein sequence ID" value="MBC8609911.1"/>
    <property type="molecule type" value="Genomic_DNA"/>
</dbReference>
<feature type="transmembrane region" description="Helical" evidence="7">
    <location>
        <begin position="71"/>
        <end position="95"/>
    </location>
</feature>
<keyword evidence="4 7" id="KW-0812">Transmembrane</keyword>
<feature type="transmembrane region" description="Helical" evidence="7">
    <location>
        <begin position="143"/>
        <end position="163"/>
    </location>
</feature>
<dbReference type="PROSITE" id="PS50928">
    <property type="entry name" value="ABC_TM1"/>
    <property type="match status" value="1"/>
</dbReference>
<evidence type="ECO:0000313" key="9">
    <source>
        <dbReference type="EMBL" id="MBC8609911.1"/>
    </source>
</evidence>
<evidence type="ECO:0000313" key="10">
    <source>
        <dbReference type="Proteomes" id="UP000632659"/>
    </source>
</evidence>
<accession>A0A8J6TQX9</accession>
<comment type="similarity">
    <text evidence="7">Belongs to the binding-protein-dependent transport system permease family.</text>
</comment>
<evidence type="ECO:0000259" key="8">
    <source>
        <dbReference type="PROSITE" id="PS50928"/>
    </source>
</evidence>
<evidence type="ECO:0000256" key="4">
    <source>
        <dbReference type="ARBA" id="ARBA00022692"/>
    </source>
</evidence>
<dbReference type="Pfam" id="PF00528">
    <property type="entry name" value="BPD_transp_1"/>
    <property type="match status" value="1"/>
</dbReference>
<dbReference type="RefSeq" id="WP_093988329.1">
    <property type="nucleotide sequence ID" value="NZ_FYDD01000003.1"/>
</dbReference>
<proteinExistence type="inferred from homology"/>
<dbReference type="PANTHER" id="PTHR43744:SF6">
    <property type="entry name" value="ABC TRANSPORTER PERMEASE PROTEIN YESQ-RELATED"/>
    <property type="match status" value="1"/>
</dbReference>
<dbReference type="Proteomes" id="UP000632659">
    <property type="component" value="Unassembled WGS sequence"/>
</dbReference>
<dbReference type="CDD" id="cd06261">
    <property type="entry name" value="TM_PBP2"/>
    <property type="match status" value="1"/>
</dbReference>
<reference evidence="9" key="1">
    <citation type="submission" date="2020-08" db="EMBL/GenBank/DDBJ databases">
        <title>Genome public.</title>
        <authorList>
            <person name="Liu C."/>
            <person name="Sun Q."/>
        </authorList>
    </citation>
    <scope>NUCLEOTIDE SEQUENCE</scope>
    <source>
        <strain evidence="9">NSJ-15</strain>
    </source>
</reference>
<dbReference type="SUPFAM" id="SSF161098">
    <property type="entry name" value="MetI-like"/>
    <property type="match status" value="1"/>
</dbReference>
<evidence type="ECO:0000256" key="7">
    <source>
        <dbReference type="RuleBase" id="RU363032"/>
    </source>
</evidence>
<protein>
    <submittedName>
        <fullName evidence="9">Carbohydrate ABC transporter permease</fullName>
    </submittedName>
</protein>
<sequence length="279" mass="31873">MAKRRFKTFCVHFFIILFGLIMLYPLLWMLSASFKTSTEIFQGTNFFPEAPTFDSYVQGWEGIMGIPFWQFFANSFTIVLFVMLGNIISCLPTAYAFSKLKFPLRSLWFTIMMGTLMLPMHVKLIPTYIVFNNLGWVNTFLPMIVPSFFATQGFFIFLMTQYMRGLPKELDEAATVDGCGPFRSFIQITVPLSVPAIVTTAIFSFLWTWNDFFTQNIYLTETKKYTVSMALRQFTDAMGNSSWGALFAMSVLSLIPLFLMFVLFQSYLVDGITAGSVKG</sequence>
<evidence type="ECO:0000256" key="5">
    <source>
        <dbReference type="ARBA" id="ARBA00022989"/>
    </source>
</evidence>
<feature type="transmembrane region" description="Helical" evidence="7">
    <location>
        <begin position="243"/>
        <end position="264"/>
    </location>
</feature>
<dbReference type="InterPro" id="IPR035906">
    <property type="entry name" value="MetI-like_sf"/>
</dbReference>
<gene>
    <name evidence="9" type="ORF">H8702_02095</name>
</gene>
<feature type="transmembrane region" description="Helical" evidence="7">
    <location>
        <begin position="184"/>
        <end position="209"/>
    </location>
</feature>
<evidence type="ECO:0000256" key="1">
    <source>
        <dbReference type="ARBA" id="ARBA00004651"/>
    </source>
</evidence>
<dbReference type="InterPro" id="IPR000515">
    <property type="entry name" value="MetI-like"/>
</dbReference>
<keyword evidence="2 7" id="KW-0813">Transport</keyword>
<feature type="transmembrane region" description="Helical" evidence="7">
    <location>
        <begin position="9"/>
        <end position="30"/>
    </location>
</feature>
<evidence type="ECO:0000256" key="6">
    <source>
        <dbReference type="ARBA" id="ARBA00023136"/>
    </source>
</evidence>